<dbReference type="KEGG" id="glz:GLAREA_00539"/>
<organism evidence="2 3">
    <name type="scientific">Glarea lozoyensis (strain ATCC 20868 / MF5171)</name>
    <dbReference type="NCBI Taxonomy" id="1116229"/>
    <lineage>
        <taxon>Eukaryota</taxon>
        <taxon>Fungi</taxon>
        <taxon>Dikarya</taxon>
        <taxon>Ascomycota</taxon>
        <taxon>Pezizomycotina</taxon>
        <taxon>Leotiomycetes</taxon>
        <taxon>Helotiales</taxon>
        <taxon>Helotiaceae</taxon>
        <taxon>Glarea</taxon>
    </lineage>
</organism>
<evidence type="ECO:0000313" key="3">
    <source>
        <dbReference type="Proteomes" id="UP000016922"/>
    </source>
</evidence>
<dbReference type="EMBL" id="KE145367">
    <property type="protein sequence ID" value="EPE29379.1"/>
    <property type="molecule type" value="Genomic_DNA"/>
</dbReference>
<proteinExistence type="predicted"/>
<evidence type="ECO:0000313" key="2">
    <source>
        <dbReference type="EMBL" id="EPE29379.1"/>
    </source>
</evidence>
<dbReference type="HOGENOM" id="CLU_1008487_0_0_1"/>
<gene>
    <name evidence="2" type="ORF">GLAREA_00539</name>
</gene>
<keyword evidence="3" id="KW-1185">Reference proteome</keyword>
<accession>S3CWQ6</accession>
<sequence>MENFDPKNLDSVLHNAPYRKDRNGLLLGEYLFIYNHHLRYTEFLVAYPGSEFVGVGFLKDWEWHLNILDQPNIRPIQRRDPHDFCVFGYIFRVNAKIDLDYYDALNMHAPRLRTCQPVMIILPGVRVDPLEAIVYYDPANIVSANMGAKHTNAEKLKYFKGLDELLSMGVPDYILERVYQELYGRNIKDVGVNAAGGLLSMDMICPEDTLKLHKDDQRRIGSMGYDIKGAKNLEVAKVKAWVDGTGKDKSMRSKPTQAQNTGSASRDAVNDNGGDK</sequence>
<dbReference type="Proteomes" id="UP000016922">
    <property type="component" value="Unassembled WGS sequence"/>
</dbReference>
<reference evidence="2 3" key="1">
    <citation type="journal article" date="2013" name="BMC Genomics">
        <title>Genomics-driven discovery of the pneumocandin biosynthetic gene cluster in the fungus Glarea lozoyensis.</title>
        <authorList>
            <person name="Chen L."/>
            <person name="Yue Q."/>
            <person name="Zhang X."/>
            <person name="Xiang M."/>
            <person name="Wang C."/>
            <person name="Li S."/>
            <person name="Che Y."/>
            <person name="Ortiz-Lopez F.J."/>
            <person name="Bills G.F."/>
            <person name="Liu X."/>
            <person name="An Z."/>
        </authorList>
    </citation>
    <scope>NUCLEOTIDE SEQUENCE [LARGE SCALE GENOMIC DNA]</scope>
    <source>
        <strain evidence="3">ATCC 20868 / MF5171</strain>
    </source>
</reference>
<dbReference type="RefSeq" id="XP_008083488.1">
    <property type="nucleotide sequence ID" value="XM_008085297.1"/>
</dbReference>
<dbReference type="OrthoDB" id="10516832at2759"/>
<dbReference type="AlphaFoldDB" id="S3CWQ6"/>
<evidence type="ECO:0000256" key="1">
    <source>
        <dbReference type="SAM" id="MobiDB-lite"/>
    </source>
</evidence>
<name>S3CWQ6_GLAL2</name>
<protein>
    <submittedName>
        <fullName evidence="2">Uncharacterized protein</fullName>
    </submittedName>
</protein>
<feature type="compositionally biased region" description="Polar residues" evidence="1">
    <location>
        <begin position="253"/>
        <end position="264"/>
    </location>
</feature>
<feature type="region of interest" description="Disordered" evidence="1">
    <location>
        <begin position="244"/>
        <end position="276"/>
    </location>
</feature>
<dbReference type="GeneID" id="19459597"/>